<dbReference type="GO" id="GO:0003700">
    <property type="term" value="F:DNA-binding transcription factor activity"/>
    <property type="evidence" value="ECO:0000318"/>
    <property type="project" value="GO_Central"/>
</dbReference>
<dbReference type="InterPro" id="IPR036638">
    <property type="entry name" value="HLH_DNA-bd_sf"/>
</dbReference>
<dbReference type="OMA" id="FLQKNCP"/>
<keyword evidence="3" id="KW-0805">Transcription regulation</keyword>
<comment type="caution">
    <text evidence="7">The sequence shown here is derived from an EMBL/GenBank/DDBJ whole genome shotgun (WGS) entry which is preliminary data.</text>
</comment>
<keyword evidence="6" id="KW-0175">Coiled coil</keyword>
<keyword evidence="8" id="KW-1185">Reference proteome</keyword>
<dbReference type="InterPro" id="IPR051358">
    <property type="entry name" value="TF_AMS/ICE1/BHLH6-like"/>
</dbReference>
<keyword evidence="4" id="KW-0804">Transcription</keyword>
<organism evidence="7 8">
    <name type="scientific">Zostera marina</name>
    <name type="common">Eelgrass</name>
    <dbReference type="NCBI Taxonomy" id="29655"/>
    <lineage>
        <taxon>Eukaryota</taxon>
        <taxon>Viridiplantae</taxon>
        <taxon>Streptophyta</taxon>
        <taxon>Embryophyta</taxon>
        <taxon>Tracheophyta</taxon>
        <taxon>Spermatophyta</taxon>
        <taxon>Magnoliopsida</taxon>
        <taxon>Liliopsida</taxon>
        <taxon>Zosteraceae</taxon>
        <taxon>Zostera</taxon>
    </lineage>
</organism>
<proteinExistence type="inferred from homology"/>
<dbReference type="AlphaFoldDB" id="A0A0K9NZD4"/>
<protein>
    <submittedName>
        <fullName evidence="7">Putative DNA binding protein</fullName>
    </submittedName>
</protein>
<name>A0A0K9NZD4_ZOSMR</name>
<dbReference type="PANTHER" id="PTHR31945">
    <property type="entry name" value="TRANSCRIPTION FACTOR SCREAM2-RELATED"/>
    <property type="match status" value="1"/>
</dbReference>
<comment type="similarity">
    <text evidence="2">Belongs to the bHLH protein family.</text>
</comment>
<evidence type="ECO:0000256" key="6">
    <source>
        <dbReference type="SAM" id="Coils"/>
    </source>
</evidence>
<gene>
    <name evidence="7" type="ORF">ZOSMA_538G00030</name>
</gene>
<reference evidence="8" key="1">
    <citation type="journal article" date="2016" name="Nature">
        <title>The genome of the seagrass Zostera marina reveals angiosperm adaptation to the sea.</title>
        <authorList>
            <person name="Olsen J.L."/>
            <person name="Rouze P."/>
            <person name="Verhelst B."/>
            <person name="Lin Y.-C."/>
            <person name="Bayer T."/>
            <person name="Collen J."/>
            <person name="Dattolo E."/>
            <person name="De Paoli E."/>
            <person name="Dittami S."/>
            <person name="Maumus F."/>
            <person name="Michel G."/>
            <person name="Kersting A."/>
            <person name="Lauritano C."/>
            <person name="Lohaus R."/>
            <person name="Toepel M."/>
            <person name="Tonon T."/>
            <person name="Vanneste K."/>
            <person name="Amirebrahimi M."/>
            <person name="Brakel J."/>
            <person name="Bostroem C."/>
            <person name="Chovatia M."/>
            <person name="Grimwood J."/>
            <person name="Jenkins J.W."/>
            <person name="Jueterbock A."/>
            <person name="Mraz A."/>
            <person name="Stam W.T."/>
            <person name="Tice H."/>
            <person name="Bornberg-Bauer E."/>
            <person name="Green P.J."/>
            <person name="Pearson G.A."/>
            <person name="Procaccini G."/>
            <person name="Duarte C.M."/>
            <person name="Schmutz J."/>
            <person name="Reusch T.B.H."/>
            <person name="Van de Peer Y."/>
        </authorList>
    </citation>
    <scope>NUCLEOTIDE SEQUENCE [LARGE SCALE GENOMIC DNA]</scope>
    <source>
        <strain evidence="8">cv. Finnish</strain>
    </source>
</reference>
<dbReference type="GO" id="GO:0006355">
    <property type="term" value="P:regulation of DNA-templated transcription"/>
    <property type="evidence" value="ECO:0000318"/>
    <property type="project" value="GO_Central"/>
</dbReference>
<dbReference type="OrthoDB" id="1917523at2759"/>
<dbReference type="Proteomes" id="UP000036987">
    <property type="component" value="Unassembled WGS sequence"/>
</dbReference>
<evidence type="ECO:0000256" key="4">
    <source>
        <dbReference type="ARBA" id="ARBA00023163"/>
    </source>
</evidence>
<evidence type="ECO:0000313" key="7">
    <source>
        <dbReference type="EMBL" id="KMZ61320.1"/>
    </source>
</evidence>
<evidence type="ECO:0000256" key="3">
    <source>
        <dbReference type="ARBA" id="ARBA00023015"/>
    </source>
</evidence>
<dbReference type="PANTHER" id="PTHR31945:SF5">
    <property type="entry name" value="TRANSCRIPTION FACTOR SCREAM-LIKE PROTEIN"/>
    <property type="match status" value="1"/>
</dbReference>
<comment type="subcellular location">
    <subcellularLocation>
        <location evidence="1">Nucleus</location>
    </subcellularLocation>
</comment>
<evidence type="ECO:0000256" key="1">
    <source>
        <dbReference type="ARBA" id="ARBA00004123"/>
    </source>
</evidence>
<dbReference type="GO" id="GO:0046983">
    <property type="term" value="F:protein dimerization activity"/>
    <property type="evidence" value="ECO:0007669"/>
    <property type="project" value="InterPro"/>
</dbReference>
<sequence length="127" mass="14170">MVSREQKQKKKVNLHDKFEILRSVTNSEAVDKASLIVDTAKYIQELKQKVEKLNEDIAYIKNRSGENDPIVTVKTSDKGFAINVFSVKSSPDTFCLEAFGGENQVESVDVLVVKQAVLQALSNLQGR</sequence>
<keyword evidence="5" id="KW-0539">Nucleus</keyword>
<dbReference type="GO" id="GO:0005634">
    <property type="term" value="C:nucleus"/>
    <property type="evidence" value="ECO:0000318"/>
    <property type="project" value="GO_Central"/>
</dbReference>
<dbReference type="GO" id="GO:0043565">
    <property type="term" value="F:sequence-specific DNA binding"/>
    <property type="evidence" value="ECO:0000318"/>
    <property type="project" value="GO_Central"/>
</dbReference>
<accession>A0A0K9NZD4</accession>
<dbReference type="SUPFAM" id="SSF47459">
    <property type="entry name" value="HLH, helix-loop-helix DNA-binding domain"/>
    <property type="match status" value="1"/>
</dbReference>
<dbReference type="EMBL" id="LFYR01001505">
    <property type="protein sequence ID" value="KMZ61320.1"/>
    <property type="molecule type" value="Genomic_DNA"/>
</dbReference>
<evidence type="ECO:0000256" key="5">
    <source>
        <dbReference type="ARBA" id="ARBA00023242"/>
    </source>
</evidence>
<dbReference type="Gene3D" id="4.10.280.10">
    <property type="entry name" value="Helix-loop-helix DNA-binding domain"/>
    <property type="match status" value="1"/>
</dbReference>
<evidence type="ECO:0000313" key="8">
    <source>
        <dbReference type="Proteomes" id="UP000036987"/>
    </source>
</evidence>
<feature type="coiled-coil region" evidence="6">
    <location>
        <begin position="36"/>
        <end position="63"/>
    </location>
</feature>
<evidence type="ECO:0000256" key="2">
    <source>
        <dbReference type="ARBA" id="ARBA00005510"/>
    </source>
</evidence>